<keyword evidence="2" id="KW-1185">Reference proteome</keyword>
<name>A0ACB6YZE0_THEGA</name>
<reference evidence="1" key="2">
    <citation type="journal article" date="2020" name="Nat. Commun.">
        <title>Large-scale genome sequencing of mycorrhizal fungi provides insights into the early evolution of symbiotic traits.</title>
        <authorList>
            <person name="Miyauchi S."/>
            <person name="Kiss E."/>
            <person name="Kuo A."/>
            <person name="Drula E."/>
            <person name="Kohler A."/>
            <person name="Sanchez-Garcia M."/>
            <person name="Morin E."/>
            <person name="Andreopoulos B."/>
            <person name="Barry K.W."/>
            <person name="Bonito G."/>
            <person name="Buee M."/>
            <person name="Carver A."/>
            <person name="Chen C."/>
            <person name="Cichocki N."/>
            <person name="Clum A."/>
            <person name="Culley D."/>
            <person name="Crous P.W."/>
            <person name="Fauchery L."/>
            <person name="Girlanda M."/>
            <person name="Hayes R.D."/>
            <person name="Keri Z."/>
            <person name="LaButti K."/>
            <person name="Lipzen A."/>
            <person name="Lombard V."/>
            <person name="Magnuson J."/>
            <person name="Maillard F."/>
            <person name="Murat C."/>
            <person name="Nolan M."/>
            <person name="Ohm R.A."/>
            <person name="Pangilinan J."/>
            <person name="Pereira M.F."/>
            <person name="Perotto S."/>
            <person name="Peter M."/>
            <person name="Pfister S."/>
            <person name="Riley R."/>
            <person name="Sitrit Y."/>
            <person name="Stielow J.B."/>
            <person name="Szollosi G."/>
            <person name="Zifcakova L."/>
            <person name="Stursova M."/>
            <person name="Spatafora J.W."/>
            <person name="Tedersoo L."/>
            <person name="Vaario L.M."/>
            <person name="Yamada A."/>
            <person name="Yan M."/>
            <person name="Wang P."/>
            <person name="Xu J."/>
            <person name="Bruns T."/>
            <person name="Baldrian P."/>
            <person name="Vilgalys R."/>
            <person name="Dunand C."/>
            <person name="Henrissat B."/>
            <person name="Grigoriev I.V."/>
            <person name="Hibbett D."/>
            <person name="Nagy L.G."/>
            <person name="Martin F.M."/>
        </authorList>
    </citation>
    <scope>NUCLEOTIDE SEQUENCE</scope>
    <source>
        <strain evidence="1">P2</strain>
    </source>
</reference>
<dbReference type="EMBL" id="MU118366">
    <property type="protein sequence ID" value="KAF9642746.1"/>
    <property type="molecule type" value="Genomic_DNA"/>
</dbReference>
<accession>A0ACB6YZE0</accession>
<sequence>MSTELQTDSFLRIASISVACYDYLITLPVELRMYRSTSNLNFSWSISRVLFILIRYTSITLLAVSNVGYFHHGFSAKACSRYYLVAPAFKVLQIMISQVIIGYRTWNIFQRSRYMGMFLLAFGLVITALEWYANFDSRTPTQKGGNCSPGNLKARVPQWVFYLLAMVFDAVTILLSSFSLIKSAGGISKMSSVLRMLFYDGLGYIAVLTAINVMNLILYRNSIEHGEQSPGASFGYTLVWIMSQRILIHIHGECIRSLKLAFTEG</sequence>
<proteinExistence type="predicted"/>
<gene>
    <name evidence="1" type="ORF">BDM02DRAFT_3192741</name>
</gene>
<reference evidence="1" key="1">
    <citation type="submission" date="2019-10" db="EMBL/GenBank/DDBJ databases">
        <authorList>
            <consortium name="DOE Joint Genome Institute"/>
            <person name="Kuo A."/>
            <person name="Miyauchi S."/>
            <person name="Kiss E."/>
            <person name="Drula E."/>
            <person name="Kohler A."/>
            <person name="Sanchez-Garcia M."/>
            <person name="Andreopoulos B."/>
            <person name="Barry K.W."/>
            <person name="Bonito G."/>
            <person name="Buee M."/>
            <person name="Carver A."/>
            <person name="Chen C."/>
            <person name="Cichocki N."/>
            <person name="Clum A."/>
            <person name="Culley D."/>
            <person name="Crous P.W."/>
            <person name="Fauchery L."/>
            <person name="Girlanda M."/>
            <person name="Hayes R."/>
            <person name="Keri Z."/>
            <person name="Labutti K."/>
            <person name="Lipzen A."/>
            <person name="Lombard V."/>
            <person name="Magnuson J."/>
            <person name="Maillard F."/>
            <person name="Morin E."/>
            <person name="Murat C."/>
            <person name="Nolan M."/>
            <person name="Ohm R."/>
            <person name="Pangilinan J."/>
            <person name="Pereira M."/>
            <person name="Perotto S."/>
            <person name="Peter M."/>
            <person name="Riley R."/>
            <person name="Sitrit Y."/>
            <person name="Stielow B."/>
            <person name="Szollosi G."/>
            <person name="Zifcakova L."/>
            <person name="Stursova M."/>
            <person name="Spatafora J.W."/>
            <person name="Tedersoo L."/>
            <person name="Vaario L.-M."/>
            <person name="Yamada A."/>
            <person name="Yan M."/>
            <person name="Wang P."/>
            <person name="Xu J."/>
            <person name="Bruns T."/>
            <person name="Baldrian P."/>
            <person name="Vilgalys R."/>
            <person name="Henrissat B."/>
            <person name="Grigoriev I.V."/>
            <person name="Hibbett D."/>
            <person name="Nagy L.G."/>
            <person name="Martin F.M."/>
        </authorList>
    </citation>
    <scope>NUCLEOTIDE SEQUENCE</scope>
    <source>
        <strain evidence="1">P2</strain>
    </source>
</reference>
<evidence type="ECO:0000313" key="2">
    <source>
        <dbReference type="Proteomes" id="UP000886501"/>
    </source>
</evidence>
<dbReference type="Proteomes" id="UP000886501">
    <property type="component" value="Unassembled WGS sequence"/>
</dbReference>
<protein>
    <submittedName>
        <fullName evidence="1">Uncharacterized protein</fullName>
    </submittedName>
</protein>
<comment type="caution">
    <text evidence="1">The sequence shown here is derived from an EMBL/GenBank/DDBJ whole genome shotgun (WGS) entry which is preliminary data.</text>
</comment>
<organism evidence="1 2">
    <name type="scientific">Thelephora ganbajun</name>
    <name type="common">Ganba fungus</name>
    <dbReference type="NCBI Taxonomy" id="370292"/>
    <lineage>
        <taxon>Eukaryota</taxon>
        <taxon>Fungi</taxon>
        <taxon>Dikarya</taxon>
        <taxon>Basidiomycota</taxon>
        <taxon>Agaricomycotina</taxon>
        <taxon>Agaricomycetes</taxon>
        <taxon>Thelephorales</taxon>
        <taxon>Thelephoraceae</taxon>
        <taxon>Thelephora</taxon>
    </lineage>
</organism>
<evidence type="ECO:0000313" key="1">
    <source>
        <dbReference type="EMBL" id="KAF9642746.1"/>
    </source>
</evidence>